<comment type="caution">
    <text evidence="2">The sequence shown here is derived from an EMBL/GenBank/DDBJ whole genome shotgun (WGS) entry which is preliminary data.</text>
</comment>
<sequence length="148" mass="16090">MSAILYVILTLLVGFCFPIMASSNGILGRSLGSPFVATLAVFQLGSLLLIALIIGTKETIPSWQQFHEIDWKVWAGGCIVILNLITFTVAPSKIGIANMIVIFVAGQIISSVIAEHFGLLRFPIHSISWQRVLGILLLVLGVILVKKY</sequence>
<name>A0ABT6Z681_9BACT</name>
<keyword evidence="1" id="KW-0812">Transmembrane</keyword>
<feature type="transmembrane region" description="Helical" evidence="1">
    <location>
        <begin position="31"/>
        <end position="53"/>
    </location>
</feature>
<gene>
    <name evidence="2" type="ORF">QM481_19040</name>
</gene>
<reference evidence="2 3" key="1">
    <citation type="submission" date="2023-05" db="EMBL/GenBank/DDBJ databases">
        <title>Novel species of genus Flectobacillus isolated from stream in China.</title>
        <authorList>
            <person name="Lu H."/>
        </authorList>
    </citation>
    <scope>NUCLEOTIDE SEQUENCE [LARGE SCALE GENOMIC DNA]</scope>
    <source>
        <strain evidence="2 3">LFS242W</strain>
    </source>
</reference>
<proteinExistence type="predicted"/>
<feature type="transmembrane region" description="Helical" evidence="1">
    <location>
        <begin position="126"/>
        <end position="145"/>
    </location>
</feature>
<keyword evidence="1" id="KW-1133">Transmembrane helix</keyword>
<keyword evidence="3" id="KW-1185">Reference proteome</keyword>
<dbReference type="PANTHER" id="PTHR34821">
    <property type="entry name" value="INNER MEMBRANE PROTEIN YDCZ"/>
    <property type="match status" value="1"/>
</dbReference>
<organism evidence="2 3">
    <name type="scientific">Flectobacillus rivi</name>
    <dbReference type="NCBI Taxonomy" id="2984209"/>
    <lineage>
        <taxon>Bacteria</taxon>
        <taxon>Pseudomonadati</taxon>
        <taxon>Bacteroidota</taxon>
        <taxon>Cytophagia</taxon>
        <taxon>Cytophagales</taxon>
        <taxon>Flectobacillaceae</taxon>
        <taxon>Flectobacillus</taxon>
    </lineage>
</organism>
<evidence type="ECO:0000313" key="2">
    <source>
        <dbReference type="EMBL" id="MDI9876643.1"/>
    </source>
</evidence>
<keyword evidence="1" id="KW-0472">Membrane</keyword>
<dbReference type="RefSeq" id="WP_283382918.1">
    <property type="nucleotide sequence ID" value="NZ_JASHIE010000014.1"/>
</dbReference>
<evidence type="ECO:0000313" key="3">
    <source>
        <dbReference type="Proteomes" id="UP001225761"/>
    </source>
</evidence>
<protein>
    <submittedName>
        <fullName evidence="2">DMT family transporter</fullName>
    </submittedName>
</protein>
<dbReference type="PANTHER" id="PTHR34821:SF2">
    <property type="entry name" value="INNER MEMBRANE PROTEIN YDCZ"/>
    <property type="match status" value="1"/>
</dbReference>
<dbReference type="InterPro" id="IPR006750">
    <property type="entry name" value="YdcZ"/>
</dbReference>
<dbReference type="Proteomes" id="UP001225761">
    <property type="component" value="Unassembled WGS sequence"/>
</dbReference>
<feature type="transmembrane region" description="Helical" evidence="1">
    <location>
        <begin position="73"/>
        <end position="90"/>
    </location>
</feature>
<feature type="transmembrane region" description="Helical" evidence="1">
    <location>
        <begin position="96"/>
        <end position="114"/>
    </location>
</feature>
<accession>A0ABT6Z681</accession>
<evidence type="ECO:0000256" key="1">
    <source>
        <dbReference type="SAM" id="Phobius"/>
    </source>
</evidence>
<dbReference type="Pfam" id="PF04657">
    <property type="entry name" value="DMT_YdcZ"/>
    <property type="match status" value="1"/>
</dbReference>
<dbReference type="EMBL" id="JASHIE010000014">
    <property type="protein sequence ID" value="MDI9876643.1"/>
    <property type="molecule type" value="Genomic_DNA"/>
</dbReference>